<dbReference type="RefSeq" id="WP_122980381.1">
    <property type="nucleotide sequence ID" value="NZ_BOMX01000080.1"/>
</dbReference>
<gene>
    <name evidence="1" type="ORF">FHX34_104709</name>
</gene>
<organism evidence="1 2">
    <name type="scientific">Actinoplanes teichomyceticus</name>
    <dbReference type="NCBI Taxonomy" id="1867"/>
    <lineage>
        <taxon>Bacteria</taxon>
        <taxon>Bacillati</taxon>
        <taxon>Actinomycetota</taxon>
        <taxon>Actinomycetes</taxon>
        <taxon>Micromonosporales</taxon>
        <taxon>Micromonosporaceae</taxon>
        <taxon>Actinoplanes</taxon>
    </lineage>
</organism>
<evidence type="ECO:0000313" key="2">
    <source>
        <dbReference type="Proteomes" id="UP000320239"/>
    </source>
</evidence>
<name>A0A561VS07_ACTTI</name>
<proteinExistence type="predicted"/>
<keyword evidence="2" id="KW-1185">Reference proteome</keyword>
<evidence type="ECO:0000313" key="1">
    <source>
        <dbReference type="EMBL" id="TWG14409.1"/>
    </source>
</evidence>
<reference evidence="1 2" key="1">
    <citation type="submission" date="2019-06" db="EMBL/GenBank/DDBJ databases">
        <title>Sequencing the genomes of 1000 actinobacteria strains.</title>
        <authorList>
            <person name="Klenk H.-P."/>
        </authorList>
    </citation>
    <scope>NUCLEOTIDE SEQUENCE [LARGE SCALE GENOMIC DNA]</scope>
    <source>
        <strain evidence="1 2">DSM 43866</strain>
    </source>
</reference>
<dbReference type="EMBL" id="VIWY01000004">
    <property type="protein sequence ID" value="TWG14409.1"/>
    <property type="molecule type" value="Genomic_DNA"/>
</dbReference>
<dbReference type="AlphaFoldDB" id="A0A561VS07"/>
<accession>A0A561VS07</accession>
<dbReference type="Proteomes" id="UP000320239">
    <property type="component" value="Unassembled WGS sequence"/>
</dbReference>
<dbReference type="OrthoDB" id="4366615at2"/>
<protein>
    <submittedName>
        <fullName evidence="1">Uncharacterized protein</fullName>
    </submittedName>
</protein>
<sequence>MGSGRWSTDVYTAAANYRAATGPSAFAHGDGGARRAHPALDPAGVFMRESRDSAEHPASTPIVVMFDVTGATRAVPRALQARLPRLLGLLTGPGGVTDPQLMFGAIGDATRDPAPLQVGQFESDNRMDQDLSRILPRGGPGAGRRASYELAMYFLARHVVLDSLIERRRKGYLFLVGDRMPGEYVQPAQVRRVIGDELAQPVPTRAILTELQRKFEVFFIRPGGAGHGADPAVLAAWRDLLPQHVLELEDVAEICETVARAVRTDAETPELSLALRRP</sequence>
<comment type="caution">
    <text evidence="1">The sequence shown here is derived from an EMBL/GenBank/DDBJ whole genome shotgun (WGS) entry which is preliminary data.</text>
</comment>